<dbReference type="PANTHER" id="PTHR33376:SF5">
    <property type="entry name" value="EXTRACYTOPLASMIC SOLUTE RECEPTOR PROTEIN"/>
    <property type="match status" value="1"/>
</dbReference>
<evidence type="ECO:0000256" key="2">
    <source>
        <dbReference type="SAM" id="SignalP"/>
    </source>
</evidence>
<dbReference type="PANTHER" id="PTHR33376">
    <property type="match status" value="1"/>
</dbReference>
<dbReference type="CDD" id="cd13604">
    <property type="entry name" value="PBP2_TRAP_ketoacid_lactate_like"/>
    <property type="match status" value="1"/>
</dbReference>
<sequence length="342" mass="36770">MTLSFKTLAGTALAASLMMASPLAANAQEFTLKVQSSDAAGVPNFVIEQEWAARVGKMSGGRIAVEMLPVNSVVEHAETQDAIAAGIIDGHITDTSYFTGKDPAFGLIANPVGAWSAPSEMLRFVEYGGGKELMNEMLEPYGLHFIGAVTPGLEAFVSSKPLDGVADLKGLKMRAPEGMVQEVFAAAGASPVNIPQSEVFTSLDKKVIDAADATVFSTNQAMGLHDVAKHPVYPGFHSMPMLEVSVNKAKWDSMPEDLQTILEVSVRDMARDMDAQLAMKDMEAVAKARAEGGVTIHNWSAEERNKFRKIATSQWEKVAGRSENAQKVYDTLIKYLTAQGMI</sequence>
<accession>A0A154L2S5</accession>
<dbReference type="RefSeq" id="WP_062952963.1">
    <property type="nucleotide sequence ID" value="NZ_CP136684.1"/>
</dbReference>
<reference evidence="3 4" key="1">
    <citation type="submission" date="2015-12" db="EMBL/GenBank/DDBJ databases">
        <title>Genome sequence of Thalassospira lucentensis MCCC 1A02072.</title>
        <authorList>
            <person name="Lu L."/>
            <person name="Lai Q."/>
            <person name="Shao Z."/>
            <person name="Qian P."/>
        </authorList>
    </citation>
    <scope>NUCLEOTIDE SEQUENCE [LARGE SCALE GENOMIC DNA]</scope>
    <source>
        <strain evidence="3 4">MCCC 1A02072</strain>
    </source>
</reference>
<dbReference type="EMBL" id="LPVY01000021">
    <property type="protein sequence ID" value="KZB62396.1"/>
    <property type="molecule type" value="Genomic_DNA"/>
</dbReference>
<organism evidence="3 4">
    <name type="scientific">Thalassospira lucentensis</name>
    <dbReference type="NCBI Taxonomy" id="168935"/>
    <lineage>
        <taxon>Bacteria</taxon>
        <taxon>Pseudomonadati</taxon>
        <taxon>Pseudomonadota</taxon>
        <taxon>Alphaproteobacteria</taxon>
        <taxon>Rhodospirillales</taxon>
        <taxon>Thalassospiraceae</taxon>
        <taxon>Thalassospira</taxon>
    </lineage>
</organism>
<dbReference type="GO" id="GO:0055085">
    <property type="term" value="P:transmembrane transport"/>
    <property type="evidence" value="ECO:0007669"/>
    <property type="project" value="InterPro"/>
</dbReference>
<dbReference type="Pfam" id="PF03480">
    <property type="entry name" value="DctP"/>
    <property type="match status" value="1"/>
</dbReference>
<dbReference type="Proteomes" id="UP000076335">
    <property type="component" value="Unassembled WGS sequence"/>
</dbReference>
<evidence type="ECO:0000313" key="4">
    <source>
        <dbReference type="Proteomes" id="UP000076335"/>
    </source>
</evidence>
<evidence type="ECO:0000256" key="1">
    <source>
        <dbReference type="ARBA" id="ARBA00022729"/>
    </source>
</evidence>
<proteinExistence type="predicted"/>
<dbReference type="AlphaFoldDB" id="A0A154L2S5"/>
<gene>
    <name evidence="3" type="ORF">AUP42_05485</name>
</gene>
<protein>
    <submittedName>
        <fullName evidence="3">C4-dicarboxylate ABC transporter substrate-binding protein</fullName>
    </submittedName>
</protein>
<evidence type="ECO:0000313" key="3">
    <source>
        <dbReference type="EMBL" id="KZB62396.1"/>
    </source>
</evidence>
<dbReference type="Gene3D" id="3.40.190.170">
    <property type="entry name" value="Bacterial extracellular solute-binding protein, family 7"/>
    <property type="match status" value="1"/>
</dbReference>
<feature type="signal peptide" evidence="2">
    <location>
        <begin position="1"/>
        <end position="27"/>
    </location>
</feature>
<feature type="chain" id="PRO_5007596796" evidence="2">
    <location>
        <begin position="28"/>
        <end position="342"/>
    </location>
</feature>
<dbReference type="NCBIfam" id="NF037995">
    <property type="entry name" value="TRAP_S1"/>
    <property type="match status" value="1"/>
</dbReference>
<dbReference type="InterPro" id="IPR018389">
    <property type="entry name" value="DctP_fam"/>
</dbReference>
<dbReference type="InterPro" id="IPR038404">
    <property type="entry name" value="TRAP_DctP_sf"/>
</dbReference>
<keyword evidence="1 2" id="KW-0732">Signal</keyword>
<name>A0A154L2S5_9PROT</name>
<comment type="caution">
    <text evidence="3">The sequence shown here is derived from an EMBL/GenBank/DDBJ whole genome shotgun (WGS) entry which is preliminary data.</text>
</comment>